<dbReference type="PROSITE" id="PS51819">
    <property type="entry name" value="VOC"/>
    <property type="match status" value="1"/>
</dbReference>
<keyword evidence="3" id="KW-0046">Antibiotic resistance</keyword>
<dbReference type="Pfam" id="PF00903">
    <property type="entry name" value="Glyoxalase"/>
    <property type="match status" value="1"/>
</dbReference>
<organism evidence="5">
    <name type="scientific">uncultured Thiotrichaceae bacterium</name>
    <dbReference type="NCBI Taxonomy" id="298394"/>
    <lineage>
        <taxon>Bacteria</taxon>
        <taxon>Pseudomonadati</taxon>
        <taxon>Pseudomonadota</taxon>
        <taxon>Gammaproteobacteria</taxon>
        <taxon>Thiotrichales</taxon>
        <taxon>Thiotrichaceae</taxon>
        <taxon>environmental samples</taxon>
    </lineage>
</organism>
<name>A0A6S6SYR6_9GAMM</name>
<evidence type="ECO:0000259" key="4">
    <source>
        <dbReference type="PROSITE" id="PS51819"/>
    </source>
</evidence>
<evidence type="ECO:0000256" key="1">
    <source>
        <dbReference type="ARBA" id="ARBA00011051"/>
    </source>
</evidence>
<dbReference type="Gene3D" id="3.10.180.10">
    <property type="entry name" value="2,3-Dihydroxybiphenyl 1,2-Dioxygenase, domain 1"/>
    <property type="match status" value="1"/>
</dbReference>
<dbReference type="InterPro" id="IPR004360">
    <property type="entry name" value="Glyas_Fos-R_dOase_dom"/>
</dbReference>
<sequence length="125" mass="14064">MSIEPFIKCSQIKASLVFYTEILDFQVIRAPDPDPESFMSVYAFLEREGNFVHLSEHSGDGVFGGVIYVRVDDIDAVYKTFIENGLKVQDKGGLTMELVVQTWGMKEFAVADPDGNRIRFGQNYG</sequence>
<accession>A0A6S6SYR6</accession>
<evidence type="ECO:0000256" key="3">
    <source>
        <dbReference type="ARBA" id="ARBA00023251"/>
    </source>
</evidence>
<proteinExistence type="inferred from homology"/>
<dbReference type="InterPro" id="IPR000335">
    <property type="entry name" value="Bleomycin-R"/>
</dbReference>
<protein>
    <recommendedName>
        <fullName evidence="2">Bleomycin resistance protein</fullName>
    </recommendedName>
</protein>
<dbReference type="CDD" id="cd08349">
    <property type="entry name" value="BLMA_like"/>
    <property type="match status" value="1"/>
</dbReference>
<dbReference type="AlphaFoldDB" id="A0A6S6SYR6"/>
<dbReference type="InterPro" id="IPR037523">
    <property type="entry name" value="VOC_core"/>
</dbReference>
<reference evidence="5" key="1">
    <citation type="submission" date="2020-01" db="EMBL/GenBank/DDBJ databases">
        <authorList>
            <person name="Meier V. D."/>
            <person name="Meier V D."/>
        </authorList>
    </citation>
    <scope>NUCLEOTIDE SEQUENCE</scope>
    <source>
        <strain evidence="5">HLG_WM_MAG_09</strain>
    </source>
</reference>
<evidence type="ECO:0000313" key="5">
    <source>
        <dbReference type="EMBL" id="CAA6813670.1"/>
    </source>
</evidence>
<comment type="similarity">
    <text evidence="1">Belongs to the bleomycin resistance protein family.</text>
</comment>
<dbReference type="SUPFAM" id="SSF54593">
    <property type="entry name" value="Glyoxalase/Bleomycin resistance protein/Dihydroxybiphenyl dioxygenase"/>
    <property type="match status" value="1"/>
</dbReference>
<dbReference type="GO" id="GO:0046677">
    <property type="term" value="P:response to antibiotic"/>
    <property type="evidence" value="ECO:0007669"/>
    <property type="project" value="UniProtKB-KW"/>
</dbReference>
<dbReference type="EMBL" id="CACVAT010000211">
    <property type="protein sequence ID" value="CAA6813670.1"/>
    <property type="molecule type" value="Genomic_DNA"/>
</dbReference>
<gene>
    <name evidence="5" type="ORF">HELGO_WM34983</name>
</gene>
<dbReference type="InterPro" id="IPR029068">
    <property type="entry name" value="Glyas_Bleomycin-R_OHBP_Dase"/>
</dbReference>
<evidence type="ECO:0000256" key="2">
    <source>
        <dbReference type="ARBA" id="ARBA00021572"/>
    </source>
</evidence>
<feature type="domain" description="VOC" evidence="4">
    <location>
        <begin position="1"/>
        <end position="123"/>
    </location>
</feature>